<feature type="transmembrane region" description="Helical" evidence="1">
    <location>
        <begin position="20"/>
        <end position="36"/>
    </location>
</feature>
<organism evidence="2 3">
    <name type="scientific">Candidatus Roizmanbacteria bacterium GW2011_GWA1_41_13</name>
    <dbReference type="NCBI Taxonomy" id="1618474"/>
    <lineage>
        <taxon>Bacteria</taxon>
        <taxon>Candidatus Roizmaniibacteriota</taxon>
    </lineage>
</organism>
<sequence length="579" mass="67608">MTARTSLFVRFLKTLPWKQILLFTFLFSIFLLNAFHEEYPDEYDNIVGGKYILEGRLPYRDWFSHHQPLPYFLSSGILAVTGISFVRFRIGLAIVYFLITAGSYLLLKKRIQQSSLSFYLYFLFTIAFGATYYWGNMLLADTLSAYFLAPAIILVLVKGYTHEPFTLRDLILYILYTFLAWLSSMTITYLIAGLHVYAVYLFIRNGKVLSKKLLLKKVVQIAMVFAIPYIVWMLYLLVTGSMRSYYFDTITFNQQYYIYNYPLEPGGSINPIRYALIIAHDFINNFFPVIGSVKNLAFDFPLVNTFAMSHIAFMVILLITRRYVLIYPYLVLLVYSNTRSNPASIAETDYQVNVYIFLSMIVGLYSFQILKQLLDTQTLTKSFRILAGSVFVLLSAYWFFTSIFLPLKFFQKFMAKYSGQSPLIYDHPEVAPIVNQIAGSDEYAWIGPLAFKELLYLDARQPSKYHWFLNHSAKSEKIRSEIVSDLTQNRPKVIVFNRDYTPWGGDAASYNSFFTDFVDDHYFRIFTLNEELDGYAYKWKISRTQNFDIDGYFYFDRNRQDEIIQELLDKGLIEQVDVS</sequence>
<feature type="transmembrane region" description="Helical" evidence="1">
    <location>
        <begin position="352"/>
        <end position="370"/>
    </location>
</feature>
<proteinExistence type="predicted"/>
<comment type="caution">
    <text evidence="2">The sequence shown here is derived from an EMBL/GenBank/DDBJ whole genome shotgun (WGS) entry which is preliminary data.</text>
</comment>
<dbReference type="EMBL" id="LCAN01000002">
    <property type="protein sequence ID" value="KKR94891.1"/>
    <property type="molecule type" value="Genomic_DNA"/>
</dbReference>
<reference evidence="2 3" key="1">
    <citation type="journal article" date="2015" name="Nature">
        <title>rRNA introns, odd ribosomes, and small enigmatic genomes across a large radiation of phyla.</title>
        <authorList>
            <person name="Brown C.T."/>
            <person name="Hug L.A."/>
            <person name="Thomas B.C."/>
            <person name="Sharon I."/>
            <person name="Castelle C.J."/>
            <person name="Singh A."/>
            <person name="Wilkins M.J."/>
            <person name="Williams K.H."/>
            <person name="Banfield J.F."/>
        </authorList>
    </citation>
    <scope>NUCLEOTIDE SEQUENCE [LARGE SCALE GENOMIC DNA]</scope>
</reference>
<keyword evidence="1" id="KW-0812">Transmembrane</keyword>
<protein>
    <recommendedName>
        <fullName evidence="4">Glycosyltransferase RgtA/B/C/D-like domain-containing protein</fullName>
    </recommendedName>
</protein>
<feature type="transmembrane region" description="Helical" evidence="1">
    <location>
        <begin position="143"/>
        <end position="161"/>
    </location>
</feature>
<keyword evidence="1" id="KW-0472">Membrane</keyword>
<feature type="transmembrane region" description="Helical" evidence="1">
    <location>
        <begin position="218"/>
        <end position="238"/>
    </location>
</feature>
<dbReference type="AlphaFoldDB" id="A0A0G0V588"/>
<feature type="transmembrane region" description="Helical" evidence="1">
    <location>
        <begin position="311"/>
        <end position="332"/>
    </location>
</feature>
<accession>A0A0G0V588</accession>
<evidence type="ECO:0000313" key="2">
    <source>
        <dbReference type="EMBL" id="KKR94891.1"/>
    </source>
</evidence>
<keyword evidence="1" id="KW-1133">Transmembrane helix</keyword>
<evidence type="ECO:0008006" key="4">
    <source>
        <dbReference type="Google" id="ProtNLM"/>
    </source>
</evidence>
<evidence type="ECO:0000313" key="3">
    <source>
        <dbReference type="Proteomes" id="UP000034961"/>
    </source>
</evidence>
<feature type="transmembrane region" description="Helical" evidence="1">
    <location>
        <begin position="118"/>
        <end position="137"/>
    </location>
</feature>
<feature type="transmembrane region" description="Helical" evidence="1">
    <location>
        <begin position="382"/>
        <end position="400"/>
    </location>
</feature>
<feature type="transmembrane region" description="Helical" evidence="1">
    <location>
        <begin position="173"/>
        <end position="198"/>
    </location>
</feature>
<dbReference type="Proteomes" id="UP000034961">
    <property type="component" value="Unassembled WGS sequence"/>
</dbReference>
<evidence type="ECO:0000256" key="1">
    <source>
        <dbReference type="SAM" id="Phobius"/>
    </source>
</evidence>
<feature type="transmembrane region" description="Helical" evidence="1">
    <location>
        <begin position="77"/>
        <end position="106"/>
    </location>
</feature>
<name>A0A0G0V588_9BACT</name>
<gene>
    <name evidence="2" type="ORF">UU41_C0002G0012</name>
</gene>